<name>A0A4W3JA00_CALMI</name>
<dbReference type="GO" id="GO:0042043">
    <property type="term" value="F:neurexin family protein binding"/>
    <property type="evidence" value="ECO:0007669"/>
    <property type="project" value="TreeGrafter"/>
</dbReference>
<accession>A0A4W3JA00</accession>
<dbReference type="Ensembl" id="ENSCMIT00000029705.1">
    <property type="protein sequence ID" value="ENSCMIP00000029240.1"/>
    <property type="gene ID" value="ENSCMIG00000012669.1"/>
</dbReference>
<feature type="compositionally biased region" description="Polar residues" evidence="4">
    <location>
        <begin position="40"/>
        <end position="64"/>
    </location>
</feature>
<feature type="compositionally biased region" description="Polar residues" evidence="4">
    <location>
        <begin position="103"/>
        <end position="112"/>
    </location>
</feature>
<evidence type="ECO:0000256" key="3">
    <source>
        <dbReference type="ARBA" id="ARBA00023136"/>
    </source>
</evidence>
<reference evidence="6" key="4">
    <citation type="submission" date="2025-08" db="UniProtKB">
        <authorList>
            <consortium name="Ensembl"/>
        </authorList>
    </citation>
    <scope>IDENTIFICATION</scope>
</reference>
<dbReference type="Proteomes" id="UP000314986">
    <property type="component" value="Unassembled WGS sequence"/>
</dbReference>
<dbReference type="GO" id="GO:0005886">
    <property type="term" value="C:plasma membrane"/>
    <property type="evidence" value="ECO:0007669"/>
    <property type="project" value="TreeGrafter"/>
</dbReference>
<reference evidence="7" key="2">
    <citation type="journal article" date="2007" name="PLoS Biol.">
        <title>Survey sequencing and comparative analysis of the elephant shark (Callorhinchus milii) genome.</title>
        <authorList>
            <person name="Venkatesh B."/>
            <person name="Kirkness E.F."/>
            <person name="Loh Y.H."/>
            <person name="Halpern A.L."/>
            <person name="Lee A.P."/>
            <person name="Johnson J."/>
            <person name="Dandona N."/>
            <person name="Viswanathan L.D."/>
            <person name="Tay A."/>
            <person name="Venter J.C."/>
            <person name="Strausberg R.L."/>
            <person name="Brenner S."/>
        </authorList>
    </citation>
    <scope>NUCLEOTIDE SEQUENCE [LARGE SCALE GENOMIC DNA]</scope>
</reference>
<evidence type="ECO:0000256" key="4">
    <source>
        <dbReference type="SAM" id="MobiDB-lite"/>
    </source>
</evidence>
<evidence type="ECO:0000313" key="6">
    <source>
        <dbReference type="Ensembl" id="ENSCMIP00000029240.1"/>
    </source>
</evidence>
<evidence type="ECO:0000256" key="1">
    <source>
        <dbReference type="ARBA" id="ARBA00004370"/>
    </source>
</evidence>
<reference evidence="6" key="5">
    <citation type="submission" date="2025-09" db="UniProtKB">
        <authorList>
            <consortium name="Ensembl"/>
        </authorList>
    </citation>
    <scope>IDENTIFICATION</scope>
</reference>
<dbReference type="PANTHER" id="PTHR45716">
    <property type="entry name" value="BITESIZE, ISOFORM I"/>
    <property type="match status" value="1"/>
</dbReference>
<comment type="subcellular location">
    <subcellularLocation>
        <location evidence="1">Membrane</location>
    </subcellularLocation>
</comment>
<keyword evidence="2" id="KW-0677">Repeat</keyword>
<sequence length="257" mass="29295">MENLFWSLTGYKRKFSLSHDDVTKNSKLLTADYGQNTCELKQRSQSDTAISNAGKSRPSGSLPNINKLDEKDGKHFEEVNLNQEEEEVSSSQTQVNVRKKTGSIHSTSSTYTEPDNFDDAAITGQIEFAVQYNFKTATLEILIKACKHLASGDEKKKKLNPYVKTYLLPDKSSQAKSKTAVKKNTVNPVFNETLKYKIERSMLETRTLQVSVWHCTALKRNTFLGEVSIPLETWKFEEISTQSYNWYQLRTKVTSVR</sequence>
<keyword evidence="3" id="KW-0472">Membrane</keyword>
<dbReference type="GO" id="GO:0070382">
    <property type="term" value="C:exocytic vesicle"/>
    <property type="evidence" value="ECO:0007669"/>
    <property type="project" value="TreeGrafter"/>
</dbReference>
<feature type="region of interest" description="Disordered" evidence="4">
    <location>
        <begin position="40"/>
        <end position="112"/>
    </location>
</feature>
<keyword evidence="7" id="KW-1185">Reference proteome</keyword>
<dbReference type="STRING" id="7868.ENSCMIP00000029240"/>
<dbReference type="GeneTree" id="ENSGT00940000160610"/>
<organism evidence="6 7">
    <name type="scientific">Callorhinchus milii</name>
    <name type="common">Ghost shark</name>
    <dbReference type="NCBI Taxonomy" id="7868"/>
    <lineage>
        <taxon>Eukaryota</taxon>
        <taxon>Metazoa</taxon>
        <taxon>Chordata</taxon>
        <taxon>Craniata</taxon>
        <taxon>Vertebrata</taxon>
        <taxon>Chondrichthyes</taxon>
        <taxon>Holocephali</taxon>
        <taxon>Chimaeriformes</taxon>
        <taxon>Callorhinchidae</taxon>
        <taxon>Callorhinchus</taxon>
    </lineage>
</organism>
<proteinExistence type="predicted"/>
<dbReference type="Pfam" id="PF00168">
    <property type="entry name" value="C2"/>
    <property type="match status" value="1"/>
</dbReference>
<evidence type="ECO:0000313" key="7">
    <source>
        <dbReference type="Proteomes" id="UP000314986"/>
    </source>
</evidence>
<evidence type="ECO:0000259" key="5">
    <source>
        <dbReference type="PROSITE" id="PS50004"/>
    </source>
</evidence>
<dbReference type="SMART" id="SM00239">
    <property type="entry name" value="C2"/>
    <property type="match status" value="1"/>
</dbReference>
<dbReference type="CDD" id="cd08521">
    <property type="entry name" value="C2A_SLP"/>
    <property type="match status" value="1"/>
</dbReference>
<dbReference type="InParanoid" id="A0A4W3JA00"/>
<dbReference type="FunFam" id="2.60.40.150:FF:000006">
    <property type="entry name" value="Synaptotagmin-like 5, isoform CRA_a"/>
    <property type="match status" value="1"/>
</dbReference>
<dbReference type="GO" id="GO:0006887">
    <property type="term" value="P:exocytosis"/>
    <property type="evidence" value="ECO:0007669"/>
    <property type="project" value="TreeGrafter"/>
</dbReference>
<reference evidence="7" key="3">
    <citation type="journal article" date="2014" name="Nature">
        <title>Elephant shark genome provides unique insights into gnathostome evolution.</title>
        <authorList>
            <consortium name="International Elephant Shark Genome Sequencing Consortium"/>
            <person name="Venkatesh B."/>
            <person name="Lee A.P."/>
            <person name="Ravi V."/>
            <person name="Maurya A.K."/>
            <person name="Lian M.M."/>
            <person name="Swann J.B."/>
            <person name="Ohta Y."/>
            <person name="Flajnik M.F."/>
            <person name="Sutoh Y."/>
            <person name="Kasahara M."/>
            <person name="Hoon S."/>
            <person name="Gangu V."/>
            <person name="Roy S.W."/>
            <person name="Irimia M."/>
            <person name="Korzh V."/>
            <person name="Kondrychyn I."/>
            <person name="Lim Z.W."/>
            <person name="Tay B.H."/>
            <person name="Tohari S."/>
            <person name="Kong K.W."/>
            <person name="Ho S."/>
            <person name="Lorente-Galdos B."/>
            <person name="Quilez J."/>
            <person name="Marques-Bonet T."/>
            <person name="Raney B.J."/>
            <person name="Ingham P.W."/>
            <person name="Tay A."/>
            <person name="Hillier L.W."/>
            <person name="Minx P."/>
            <person name="Boehm T."/>
            <person name="Wilson R.K."/>
            <person name="Brenner S."/>
            <person name="Warren W.C."/>
        </authorList>
    </citation>
    <scope>NUCLEOTIDE SEQUENCE [LARGE SCALE GENOMIC DNA]</scope>
</reference>
<feature type="compositionally biased region" description="Basic and acidic residues" evidence="4">
    <location>
        <begin position="67"/>
        <end position="78"/>
    </location>
</feature>
<reference evidence="7" key="1">
    <citation type="journal article" date="2006" name="Science">
        <title>Ancient noncoding elements conserved in the human genome.</title>
        <authorList>
            <person name="Venkatesh B."/>
            <person name="Kirkness E.F."/>
            <person name="Loh Y.H."/>
            <person name="Halpern A.L."/>
            <person name="Lee A.P."/>
            <person name="Johnson J."/>
            <person name="Dandona N."/>
            <person name="Viswanathan L.D."/>
            <person name="Tay A."/>
            <person name="Venter J.C."/>
            <person name="Strausberg R.L."/>
            <person name="Brenner S."/>
        </authorList>
    </citation>
    <scope>NUCLEOTIDE SEQUENCE [LARGE SCALE GENOMIC DNA]</scope>
</reference>
<feature type="domain" description="C2" evidence="5">
    <location>
        <begin position="122"/>
        <end position="244"/>
    </location>
</feature>
<dbReference type="InterPro" id="IPR035892">
    <property type="entry name" value="C2_domain_sf"/>
</dbReference>
<dbReference type="PANTHER" id="PTHR45716:SF1">
    <property type="entry name" value="SYNAPTOTAGMIN-LIKE PROTEIN 3"/>
    <property type="match status" value="1"/>
</dbReference>
<dbReference type="Gene3D" id="2.60.40.150">
    <property type="entry name" value="C2 domain"/>
    <property type="match status" value="1"/>
</dbReference>
<dbReference type="SUPFAM" id="SSF49562">
    <property type="entry name" value="C2 domain (Calcium/lipid-binding domain, CaLB)"/>
    <property type="match status" value="1"/>
</dbReference>
<evidence type="ECO:0000256" key="2">
    <source>
        <dbReference type="ARBA" id="ARBA00022737"/>
    </source>
</evidence>
<dbReference type="PROSITE" id="PS50004">
    <property type="entry name" value="C2"/>
    <property type="match status" value="1"/>
</dbReference>
<protein>
    <recommendedName>
        <fullName evidence="5">C2 domain-containing protein</fullName>
    </recommendedName>
</protein>
<dbReference type="InterPro" id="IPR000008">
    <property type="entry name" value="C2_dom"/>
</dbReference>
<dbReference type="AlphaFoldDB" id="A0A4W3JA00"/>
<gene>
    <name evidence="6" type="primary">sytl3</name>
</gene>